<evidence type="ECO:0000313" key="9">
    <source>
        <dbReference type="EMBL" id="VTQ68676.1"/>
    </source>
</evidence>
<dbReference type="Proteomes" id="UP000352698">
    <property type="component" value="Unassembled WGS sequence"/>
</dbReference>
<feature type="transmembrane region" description="Helical" evidence="7">
    <location>
        <begin position="20"/>
        <end position="38"/>
    </location>
</feature>
<sequence length="98" mass="11490">MKYLVNFRRKQLRNVESFTLIEMLIVLLVISALVLLFIPNISRYRDHVNREGKQAVMQLVDAQKELYSLQNNGKVPTIAELLKEGYIKQEHADAYNRK</sequence>
<dbReference type="EMBL" id="LESJ01000005">
    <property type="protein sequence ID" value="RBT68701.1"/>
    <property type="molecule type" value="Genomic_DNA"/>
</dbReference>
<dbReference type="GO" id="GO:0005886">
    <property type="term" value="C:plasma membrane"/>
    <property type="evidence" value="ECO:0007669"/>
    <property type="project" value="UniProtKB-SubCell"/>
</dbReference>
<dbReference type="InterPro" id="IPR045584">
    <property type="entry name" value="Pilin-like"/>
</dbReference>
<dbReference type="PIRSF" id="PIRSF029928">
    <property type="entry name" value="Late_competence_ComGC"/>
    <property type="match status" value="1"/>
</dbReference>
<dbReference type="InterPro" id="IPR016940">
    <property type="entry name" value="ComGC"/>
</dbReference>
<keyword evidence="2" id="KW-1003">Cell membrane</keyword>
<name>A0A1V8VZM3_ENTHR</name>
<evidence type="ECO:0000313" key="8">
    <source>
        <dbReference type="EMBL" id="RBT68701.1"/>
    </source>
</evidence>
<dbReference type="EMBL" id="CABEEP010000001">
    <property type="protein sequence ID" value="VTQ68676.1"/>
    <property type="molecule type" value="Genomic_DNA"/>
</dbReference>
<keyword evidence="3" id="KW-0488">Methylation</keyword>
<dbReference type="Gene3D" id="3.30.700.10">
    <property type="entry name" value="Glycoprotein, Type 4 Pilin"/>
    <property type="match status" value="1"/>
</dbReference>
<dbReference type="InterPro" id="IPR000983">
    <property type="entry name" value="Bac_GSPG_pilin"/>
</dbReference>
<keyword evidence="4 7" id="KW-0812">Transmembrane</keyword>
<evidence type="ECO:0000256" key="7">
    <source>
        <dbReference type="SAM" id="Phobius"/>
    </source>
</evidence>
<dbReference type="AlphaFoldDB" id="A0A1V8VZM3"/>
<dbReference type="STRING" id="1354.A6P53_11055"/>
<dbReference type="GO" id="GO:0015627">
    <property type="term" value="C:type II protein secretion system complex"/>
    <property type="evidence" value="ECO:0007669"/>
    <property type="project" value="InterPro"/>
</dbReference>
<dbReference type="GO" id="GO:0015628">
    <property type="term" value="P:protein secretion by the type II secretion system"/>
    <property type="evidence" value="ECO:0007669"/>
    <property type="project" value="InterPro"/>
</dbReference>
<proteinExistence type="predicted"/>
<dbReference type="RefSeq" id="WP_010720897.1">
    <property type="nucleotide sequence ID" value="NZ_AP027299.1"/>
</dbReference>
<dbReference type="GO" id="GO:0030420">
    <property type="term" value="P:establishment of competence for transformation"/>
    <property type="evidence" value="ECO:0007669"/>
    <property type="project" value="InterPro"/>
</dbReference>
<evidence type="ECO:0000256" key="6">
    <source>
        <dbReference type="ARBA" id="ARBA00023136"/>
    </source>
</evidence>
<dbReference type="Proteomes" id="UP000253498">
    <property type="component" value="Unassembled WGS sequence"/>
</dbReference>
<dbReference type="PRINTS" id="PR00813">
    <property type="entry name" value="BCTERIALGSPG"/>
</dbReference>
<evidence type="ECO:0000313" key="10">
    <source>
        <dbReference type="Proteomes" id="UP000253498"/>
    </source>
</evidence>
<dbReference type="SUPFAM" id="SSF54523">
    <property type="entry name" value="Pili subunits"/>
    <property type="match status" value="1"/>
</dbReference>
<keyword evidence="6 7" id="KW-0472">Membrane</keyword>
<evidence type="ECO:0000256" key="2">
    <source>
        <dbReference type="ARBA" id="ARBA00022475"/>
    </source>
</evidence>
<accession>A0A1V8VZM3</accession>
<organism evidence="9 11">
    <name type="scientific">Enterococcus hirae</name>
    <dbReference type="NCBI Taxonomy" id="1354"/>
    <lineage>
        <taxon>Bacteria</taxon>
        <taxon>Bacillati</taxon>
        <taxon>Bacillota</taxon>
        <taxon>Bacilli</taxon>
        <taxon>Lactobacillales</taxon>
        <taxon>Enterococcaceae</taxon>
        <taxon>Enterococcus</taxon>
    </lineage>
</organism>
<comment type="subcellular location">
    <subcellularLocation>
        <location evidence="1">Cell membrane</location>
        <topology evidence="1">Single-pass membrane protein</topology>
    </subcellularLocation>
</comment>
<reference evidence="9 11" key="2">
    <citation type="submission" date="2019-05" db="EMBL/GenBank/DDBJ databases">
        <authorList>
            <consortium name="Pathogen Informatics"/>
        </authorList>
    </citation>
    <scope>NUCLEOTIDE SEQUENCE [LARGE SCALE GENOMIC DNA]</scope>
    <source>
        <strain evidence="9 11">NCTC12204</strain>
    </source>
</reference>
<keyword evidence="5 7" id="KW-1133">Transmembrane helix</keyword>
<reference evidence="8 10" key="1">
    <citation type="submission" date="2015-06" db="EMBL/GenBank/DDBJ databases">
        <title>The Genome Sequence of Enterococcus hirae 88EA1.</title>
        <authorList>
            <consortium name="The Broad Institute Genomics Platform"/>
            <consortium name="The Broad Institute Genome Sequencing Center for Infectious Disease"/>
            <person name="Earl A.M."/>
            <person name="Van Tyne D."/>
            <person name="Lebreton F."/>
            <person name="Saavedra J.T."/>
            <person name="Gilmore M.S."/>
            <person name="Manson McGuire A."/>
            <person name="Clock S."/>
            <person name="Crupain M."/>
            <person name="Rangan U."/>
            <person name="Young S."/>
            <person name="Abouelleil A."/>
            <person name="Cao P."/>
            <person name="Chapman S.B."/>
            <person name="Griggs A."/>
            <person name="Priest M."/>
            <person name="Shea T."/>
            <person name="Wortman J."/>
            <person name="Nusbaum C."/>
            <person name="Birren B."/>
        </authorList>
    </citation>
    <scope>NUCLEOTIDE SEQUENCE [LARGE SCALE GENOMIC DNA]</scope>
    <source>
        <strain evidence="8 10">88EA1</strain>
    </source>
</reference>
<protein>
    <submittedName>
        <fullName evidence="9">Competence protein ComGC</fullName>
    </submittedName>
</protein>
<dbReference type="NCBIfam" id="NF041013">
    <property type="entry name" value="T4P_ComGE"/>
    <property type="match status" value="1"/>
</dbReference>
<dbReference type="NCBIfam" id="NF040999">
    <property type="entry name" value="pilin_ComGC"/>
    <property type="match status" value="1"/>
</dbReference>
<dbReference type="InterPro" id="IPR053468">
    <property type="entry name" value="ComGE-like"/>
</dbReference>
<evidence type="ECO:0000313" key="11">
    <source>
        <dbReference type="Proteomes" id="UP000352698"/>
    </source>
</evidence>
<evidence type="ECO:0000256" key="4">
    <source>
        <dbReference type="ARBA" id="ARBA00022692"/>
    </source>
</evidence>
<evidence type="ECO:0000256" key="5">
    <source>
        <dbReference type="ARBA" id="ARBA00022989"/>
    </source>
</evidence>
<gene>
    <name evidence="9" type="primary">comGC</name>
    <name evidence="8" type="ORF">EB03_01836</name>
    <name evidence="9" type="ORF">NCTC12204_02368</name>
</gene>
<comment type="caution">
    <text evidence="9">The sequence shown here is derived from an EMBL/GenBank/DDBJ whole genome shotgun (WGS) entry which is preliminary data.</text>
</comment>
<evidence type="ECO:0000256" key="3">
    <source>
        <dbReference type="ARBA" id="ARBA00022481"/>
    </source>
</evidence>
<evidence type="ECO:0000256" key="1">
    <source>
        <dbReference type="ARBA" id="ARBA00004162"/>
    </source>
</evidence>